<dbReference type="InParanoid" id="A0A0P0V489"/>
<reference evidence="4 5" key="3">
    <citation type="journal article" date="2013" name="Rice">
        <title>Improvement of the Oryza sativa Nipponbare reference genome using next generation sequence and optical map data.</title>
        <authorList>
            <person name="Kawahara Y."/>
            <person name="de la Bastide M."/>
            <person name="Hamilton J.P."/>
            <person name="Kanamori H."/>
            <person name="McCombie W.R."/>
            <person name="Ouyang S."/>
            <person name="Schwartz D.C."/>
            <person name="Tanaka T."/>
            <person name="Wu J."/>
            <person name="Zhou S."/>
            <person name="Childs K.L."/>
            <person name="Davidson R.M."/>
            <person name="Lin H."/>
            <person name="Quesada-Ocampo L."/>
            <person name="Vaillancourt B."/>
            <person name="Sakai H."/>
            <person name="Lee S.S."/>
            <person name="Kim J."/>
            <person name="Numa H."/>
            <person name="Itoh T."/>
            <person name="Buell C.R."/>
            <person name="Matsumoto T."/>
        </authorList>
    </citation>
    <scope>NUCLEOTIDE SEQUENCE [LARGE SCALE GENOMIC DNA]</scope>
    <source>
        <strain evidence="5">cv. Nipponbare</strain>
    </source>
</reference>
<dbReference type="PROSITE" id="PS50089">
    <property type="entry name" value="ZF_RING_2"/>
    <property type="match status" value="1"/>
</dbReference>
<evidence type="ECO:0000313" key="4">
    <source>
        <dbReference type="EMBL" id="BAS72771.1"/>
    </source>
</evidence>
<dbReference type="Proteomes" id="UP000059680">
    <property type="component" value="Chromosome 1"/>
</dbReference>
<dbReference type="GO" id="GO:0072344">
    <property type="term" value="P:rescue of stalled ribosome"/>
    <property type="evidence" value="ECO:0000318"/>
    <property type="project" value="GO_Central"/>
</dbReference>
<feature type="transmembrane region" description="Helical" evidence="2">
    <location>
        <begin position="181"/>
        <end position="202"/>
    </location>
</feature>
<dbReference type="GO" id="GO:0061630">
    <property type="term" value="F:ubiquitin protein ligase activity"/>
    <property type="evidence" value="ECO:0000318"/>
    <property type="project" value="GO_Central"/>
</dbReference>
<keyword evidence="2" id="KW-0812">Transmembrane</keyword>
<feature type="domain" description="RING-type" evidence="3">
    <location>
        <begin position="39"/>
        <end position="81"/>
    </location>
</feature>
<evidence type="ECO:0000313" key="5">
    <source>
        <dbReference type="Proteomes" id="UP000059680"/>
    </source>
</evidence>
<protein>
    <submittedName>
        <fullName evidence="4">Os01g0568500 protein</fullName>
    </submittedName>
</protein>
<reference evidence="4 5" key="2">
    <citation type="journal article" date="2013" name="Plant Cell Physiol.">
        <title>Rice Annotation Project Database (RAP-DB): an integrative and interactive database for rice genomics.</title>
        <authorList>
            <person name="Sakai H."/>
            <person name="Lee S.S."/>
            <person name="Tanaka T."/>
            <person name="Numa H."/>
            <person name="Kim J."/>
            <person name="Kawahara Y."/>
            <person name="Wakimoto H."/>
            <person name="Yang C.C."/>
            <person name="Iwamoto M."/>
            <person name="Abe T."/>
            <person name="Yamada Y."/>
            <person name="Muto A."/>
            <person name="Inokuchi H."/>
            <person name="Ikemura T."/>
            <person name="Matsumoto T."/>
            <person name="Sasaki T."/>
            <person name="Itoh T."/>
        </authorList>
    </citation>
    <scope>NUCLEOTIDE SEQUENCE [LARGE SCALE GENOMIC DNA]</scope>
    <source>
        <strain evidence="5">cv. Nipponbare</strain>
    </source>
</reference>
<dbReference type="SUPFAM" id="SSF57850">
    <property type="entry name" value="RING/U-box"/>
    <property type="match status" value="1"/>
</dbReference>
<evidence type="ECO:0000259" key="3">
    <source>
        <dbReference type="PROSITE" id="PS50089"/>
    </source>
</evidence>
<dbReference type="PANTHER" id="PTHR22938:SF15">
    <property type="entry name" value="OS01G0568000 PROTEIN"/>
    <property type="match status" value="1"/>
</dbReference>
<dbReference type="InterPro" id="IPR044288">
    <property type="entry name" value="ZNF598/HEL2"/>
</dbReference>
<dbReference type="GO" id="GO:0016567">
    <property type="term" value="P:protein ubiquitination"/>
    <property type="evidence" value="ECO:0000318"/>
    <property type="project" value="GO_Central"/>
</dbReference>
<keyword evidence="2" id="KW-1133">Transmembrane helix</keyword>
<keyword evidence="1" id="KW-0862">Zinc</keyword>
<dbReference type="GO" id="GO:0008270">
    <property type="term" value="F:zinc ion binding"/>
    <property type="evidence" value="ECO:0007669"/>
    <property type="project" value="UniProtKB-KW"/>
</dbReference>
<evidence type="ECO:0000256" key="1">
    <source>
        <dbReference type="PROSITE-ProRule" id="PRU00175"/>
    </source>
</evidence>
<gene>
    <name evidence="4" type="ordered locus">Os01g0568500</name>
    <name evidence="4" type="ORF">OSNPB_010568500</name>
</gene>
<dbReference type="EMBL" id="AP014957">
    <property type="protein sequence ID" value="BAS72771.1"/>
    <property type="molecule type" value="Genomic_DNA"/>
</dbReference>
<dbReference type="PANTHER" id="PTHR22938">
    <property type="entry name" value="ZINC FINGER PROTEIN 598"/>
    <property type="match status" value="1"/>
</dbReference>
<keyword evidence="1" id="KW-0863">Zinc-finger</keyword>
<keyword evidence="1" id="KW-0479">Metal-binding</keyword>
<sequence>MAPLTPQVDTNWSAAEHDHIAIDIGDSTAGSDSDDVPSCVVCTEPIEWVAVGPCGHRVVCSPCAARLRSGPNPDHRCCVCRTLCSTVVITKAATAAHSVFTFSDQSSMPVAAAQDDGRPVGAYWCSAAMSAYFDDKKHYDQVTKQVVVAAADRCFLRTPPRRPDVDASPLRRLCVRMSWRGHVLALLVVVLVTALVGGWVGYLTSGDEMMSDRIGIVAGIAALWGALAAVVYGIIAVFH</sequence>
<name>A0A0P0V489_ORYSJ</name>
<dbReference type="STRING" id="39947.A0A0P0V489"/>
<proteinExistence type="predicted"/>
<keyword evidence="5" id="KW-1185">Reference proteome</keyword>
<dbReference type="PaxDb" id="39947-A0A0P0V489"/>
<dbReference type="AlphaFoldDB" id="A0A0P0V489"/>
<dbReference type="InterPro" id="IPR001841">
    <property type="entry name" value="Znf_RING"/>
</dbReference>
<feature type="transmembrane region" description="Helical" evidence="2">
    <location>
        <begin position="214"/>
        <end position="238"/>
    </location>
</feature>
<keyword evidence="2" id="KW-0472">Membrane</keyword>
<dbReference type="InterPro" id="IPR013083">
    <property type="entry name" value="Znf_RING/FYVE/PHD"/>
</dbReference>
<reference evidence="5" key="1">
    <citation type="journal article" date="2005" name="Nature">
        <title>The map-based sequence of the rice genome.</title>
        <authorList>
            <consortium name="International rice genome sequencing project (IRGSP)"/>
            <person name="Matsumoto T."/>
            <person name="Wu J."/>
            <person name="Kanamori H."/>
            <person name="Katayose Y."/>
            <person name="Fujisawa M."/>
            <person name="Namiki N."/>
            <person name="Mizuno H."/>
            <person name="Yamamoto K."/>
            <person name="Antonio B.A."/>
            <person name="Baba T."/>
            <person name="Sakata K."/>
            <person name="Nagamura Y."/>
            <person name="Aoki H."/>
            <person name="Arikawa K."/>
            <person name="Arita K."/>
            <person name="Bito T."/>
            <person name="Chiden Y."/>
            <person name="Fujitsuka N."/>
            <person name="Fukunaka R."/>
            <person name="Hamada M."/>
            <person name="Harada C."/>
            <person name="Hayashi A."/>
            <person name="Hijishita S."/>
            <person name="Honda M."/>
            <person name="Hosokawa S."/>
            <person name="Ichikawa Y."/>
            <person name="Idonuma A."/>
            <person name="Iijima M."/>
            <person name="Ikeda M."/>
            <person name="Ikeno M."/>
            <person name="Ito K."/>
            <person name="Ito S."/>
            <person name="Ito T."/>
            <person name="Ito Y."/>
            <person name="Ito Y."/>
            <person name="Iwabuchi A."/>
            <person name="Kamiya K."/>
            <person name="Karasawa W."/>
            <person name="Kurita K."/>
            <person name="Katagiri S."/>
            <person name="Kikuta A."/>
            <person name="Kobayashi H."/>
            <person name="Kobayashi N."/>
            <person name="Machita K."/>
            <person name="Maehara T."/>
            <person name="Masukawa M."/>
            <person name="Mizubayashi T."/>
            <person name="Mukai Y."/>
            <person name="Nagasaki H."/>
            <person name="Nagata Y."/>
            <person name="Naito S."/>
            <person name="Nakashima M."/>
            <person name="Nakama Y."/>
            <person name="Nakamichi Y."/>
            <person name="Nakamura M."/>
            <person name="Meguro A."/>
            <person name="Negishi M."/>
            <person name="Ohta I."/>
            <person name="Ohta T."/>
            <person name="Okamoto M."/>
            <person name="Ono N."/>
            <person name="Saji S."/>
            <person name="Sakaguchi M."/>
            <person name="Sakai K."/>
            <person name="Shibata M."/>
            <person name="Shimokawa T."/>
            <person name="Song J."/>
            <person name="Takazaki Y."/>
            <person name="Terasawa K."/>
            <person name="Tsugane M."/>
            <person name="Tsuji K."/>
            <person name="Ueda S."/>
            <person name="Waki K."/>
            <person name="Yamagata H."/>
            <person name="Yamamoto M."/>
            <person name="Yamamoto S."/>
            <person name="Yamane H."/>
            <person name="Yoshiki S."/>
            <person name="Yoshihara R."/>
            <person name="Yukawa K."/>
            <person name="Zhong H."/>
            <person name="Yano M."/>
            <person name="Yuan Q."/>
            <person name="Ouyang S."/>
            <person name="Liu J."/>
            <person name="Jones K.M."/>
            <person name="Gansberger K."/>
            <person name="Moffat K."/>
            <person name="Hill J."/>
            <person name="Bera J."/>
            <person name="Fadrosh D."/>
            <person name="Jin S."/>
            <person name="Johri S."/>
            <person name="Kim M."/>
            <person name="Overton L."/>
            <person name="Reardon M."/>
            <person name="Tsitrin T."/>
            <person name="Vuong H."/>
            <person name="Weaver B."/>
            <person name="Ciecko A."/>
            <person name="Tallon L."/>
            <person name="Jackson J."/>
            <person name="Pai G."/>
            <person name="Aken S.V."/>
            <person name="Utterback T."/>
            <person name="Reidmuller S."/>
            <person name="Feldblyum T."/>
            <person name="Hsiao J."/>
            <person name="Zismann V."/>
            <person name="Iobst S."/>
            <person name="de Vazeille A.R."/>
            <person name="Buell C.R."/>
            <person name="Ying K."/>
            <person name="Li Y."/>
            <person name="Lu T."/>
            <person name="Huang Y."/>
            <person name="Zhao Q."/>
            <person name="Feng Q."/>
            <person name="Zhang L."/>
            <person name="Zhu J."/>
            <person name="Weng Q."/>
            <person name="Mu J."/>
            <person name="Lu Y."/>
            <person name="Fan D."/>
            <person name="Liu Y."/>
            <person name="Guan J."/>
            <person name="Zhang Y."/>
            <person name="Yu S."/>
            <person name="Liu X."/>
            <person name="Zhang Y."/>
            <person name="Hong G."/>
            <person name="Han B."/>
            <person name="Choisne N."/>
            <person name="Demange N."/>
            <person name="Orjeda G."/>
            <person name="Samain S."/>
            <person name="Cattolico L."/>
            <person name="Pelletier E."/>
            <person name="Couloux A."/>
            <person name="Segurens B."/>
            <person name="Wincker P."/>
            <person name="D'Hont A."/>
            <person name="Scarpelli C."/>
            <person name="Weissenbach J."/>
            <person name="Salanoubat M."/>
            <person name="Quetier F."/>
            <person name="Yu Y."/>
            <person name="Kim H.R."/>
            <person name="Rambo T."/>
            <person name="Currie J."/>
            <person name="Collura K."/>
            <person name="Luo M."/>
            <person name="Yang T."/>
            <person name="Ammiraju J.S.S."/>
            <person name="Engler F."/>
            <person name="Soderlund C."/>
            <person name="Wing R.A."/>
            <person name="Palmer L.E."/>
            <person name="de la Bastide M."/>
            <person name="Spiegel L."/>
            <person name="Nascimento L."/>
            <person name="Zutavern T."/>
            <person name="O'Shaughnessy A."/>
            <person name="Dike S."/>
            <person name="Dedhia N."/>
            <person name="Preston R."/>
            <person name="Balija V."/>
            <person name="McCombie W.R."/>
            <person name="Chow T."/>
            <person name="Chen H."/>
            <person name="Chung M."/>
            <person name="Chen C."/>
            <person name="Shaw J."/>
            <person name="Wu H."/>
            <person name="Hsiao K."/>
            <person name="Chao Y."/>
            <person name="Chu M."/>
            <person name="Cheng C."/>
            <person name="Hour A."/>
            <person name="Lee P."/>
            <person name="Lin S."/>
            <person name="Lin Y."/>
            <person name="Liou J."/>
            <person name="Liu S."/>
            <person name="Hsing Y."/>
            <person name="Raghuvanshi S."/>
            <person name="Mohanty A."/>
            <person name="Bharti A.K."/>
            <person name="Gaur A."/>
            <person name="Gupta V."/>
            <person name="Kumar D."/>
            <person name="Ravi V."/>
            <person name="Vij S."/>
            <person name="Kapur A."/>
            <person name="Khurana P."/>
            <person name="Khurana P."/>
            <person name="Khurana J.P."/>
            <person name="Tyagi A.K."/>
            <person name="Gaikwad K."/>
            <person name="Singh A."/>
            <person name="Dalal V."/>
            <person name="Srivastava S."/>
            <person name="Dixit A."/>
            <person name="Pal A.K."/>
            <person name="Ghazi I.A."/>
            <person name="Yadav M."/>
            <person name="Pandit A."/>
            <person name="Bhargava A."/>
            <person name="Sureshbabu K."/>
            <person name="Batra K."/>
            <person name="Sharma T.R."/>
            <person name="Mohapatra T."/>
            <person name="Singh N.K."/>
            <person name="Messing J."/>
            <person name="Nelson A.B."/>
            <person name="Fuks G."/>
            <person name="Kavchok S."/>
            <person name="Keizer G."/>
            <person name="Linton E."/>
            <person name="Llaca V."/>
            <person name="Song R."/>
            <person name="Tanyolac B."/>
            <person name="Young S."/>
            <person name="Ho-Il K."/>
            <person name="Hahn J.H."/>
            <person name="Sangsakoo G."/>
            <person name="Vanavichit A."/>
            <person name="de Mattos Luiz.A.T."/>
            <person name="Zimmer P.D."/>
            <person name="Malone G."/>
            <person name="Dellagostin O."/>
            <person name="de Oliveira A.C."/>
            <person name="Bevan M."/>
            <person name="Bancroft I."/>
            <person name="Minx P."/>
            <person name="Cordum H."/>
            <person name="Wilson R."/>
            <person name="Cheng Z."/>
            <person name="Jin W."/>
            <person name="Jiang J."/>
            <person name="Leong S.A."/>
            <person name="Iwama H."/>
            <person name="Gojobori T."/>
            <person name="Itoh T."/>
            <person name="Niimura Y."/>
            <person name="Fujii Y."/>
            <person name="Habara T."/>
            <person name="Sakai H."/>
            <person name="Sato Y."/>
            <person name="Wilson G."/>
            <person name="Kumar K."/>
            <person name="McCouch S."/>
            <person name="Juretic N."/>
            <person name="Hoen D."/>
            <person name="Wright S."/>
            <person name="Bruskiewich R."/>
            <person name="Bureau T."/>
            <person name="Miyao A."/>
            <person name="Hirochika H."/>
            <person name="Nishikawa T."/>
            <person name="Kadowaki K."/>
            <person name="Sugiura M."/>
            <person name="Burr B."/>
            <person name="Sasaki T."/>
        </authorList>
    </citation>
    <scope>NUCLEOTIDE SEQUENCE [LARGE SCALE GENOMIC DNA]</scope>
    <source>
        <strain evidence="5">cv. Nipponbare</strain>
    </source>
</reference>
<dbReference type="Gene3D" id="3.30.40.10">
    <property type="entry name" value="Zinc/RING finger domain, C3HC4 (zinc finger)"/>
    <property type="match status" value="1"/>
</dbReference>
<accession>A0A0P0V489</accession>
<evidence type="ECO:0000256" key="2">
    <source>
        <dbReference type="SAM" id="Phobius"/>
    </source>
</evidence>
<organism evidence="4 5">
    <name type="scientific">Oryza sativa subsp. japonica</name>
    <name type="common">Rice</name>
    <dbReference type="NCBI Taxonomy" id="39947"/>
    <lineage>
        <taxon>Eukaryota</taxon>
        <taxon>Viridiplantae</taxon>
        <taxon>Streptophyta</taxon>
        <taxon>Embryophyta</taxon>
        <taxon>Tracheophyta</taxon>
        <taxon>Spermatophyta</taxon>
        <taxon>Magnoliopsida</taxon>
        <taxon>Liliopsida</taxon>
        <taxon>Poales</taxon>
        <taxon>Poaceae</taxon>
        <taxon>BOP clade</taxon>
        <taxon>Oryzoideae</taxon>
        <taxon>Oryzeae</taxon>
        <taxon>Oryzinae</taxon>
        <taxon>Oryza</taxon>
        <taxon>Oryza sativa</taxon>
    </lineage>
</organism>
<dbReference type="Pfam" id="PF13920">
    <property type="entry name" value="zf-C3HC4_3"/>
    <property type="match status" value="1"/>
</dbReference>
<dbReference type="GO" id="GO:0043022">
    <property type="term" value="F:ribosome binding"/>
    <property type="evidence" value="ECO:0000318"/>
    <property type="project" value="GO_Central"/>
</dbReference>